<dbReference type="SUPFAM" id="SSF53335">
    <property type="entry name" value="S-adenosyl-L-methionine-dependent methyltransferases"/>
    <property type="match status" value="1"/>
</dbReference>
<dbReference type="InterPro" id="IPR029063">
    <property type="entry name" value="SAM-dependent_MTases_sf"/>
</dbReference>
<evidence type="ECO:0000256" key="8">
    <source>
        <dbReference type="ARBA" id="ARBA00022691"/>
    </source>
</evidence>
<dbReference type="InterPro" id="IPR001678">
    <property type="entry name" value="MeTrfase_RsmB-F_NOP2_dom"/>
</dbReference>
<feature type="active site" description="Nucleophile" evidence="13">
    <location>
        <position position="390"/>
    </location>
</feature>
<organism evidence="15 16">
    <name type="scientific">Prochlorococcus marinus (strain SARG / CCMP1375 / SS120)</name>
    <dbReference type="NCBI Taxonomy" id="167539"/>
    <lineage>
        <taxon>Bacteria</taxon>
        <taxon>Bacillati</taxon>
        <taxon>Cyanobacteriota</taxon>
        <taxon>Cyanophyceae</taxon>
        <taxon>Synechococcales</taxon>
        <taxon>Prochlorococcaceae</taxon>
        <taxon>Prochlorococcus</taxon>
    </lineage>
</organism>
<reference evidence="15 16" key="1">
    <citation type="journal article" date="2003" name="Proc. Natl. Acad. Sci. U.S.A.">
        <title>Genome sequence of the cyanobacterium Prochlorococcus marinus SS120, a nearly minimal oxyphototrophic genome.</title>
        <authorList>
            <person name="Dufresne A."/>
            <person name="Salanoubat M."/>
            <person name="Partensky F."/>
            <person name="Artiguenave F."/>
            <person name="Axmann I.M."/>
            <person name="Barbe V."/>
            <person name="Duprat S."/>
            <person name="Galperin M.Y."/>
            <person name="Koonin E.V."/>
            <person name="Le Gall F."/>
            <person name="Makarova K.S."/>
            <person name="Ostrowski M."/>
            <person name="Oztas S."/>
            <person name="Robert C."/>
            <person name="Rogozin I.B."/>
            <person name="Scanlan D.J."/>
            <person name="Tandeau de Marsac N."/>
            <person name="Weissenbach J."/>
            <person name="Wincker P."/>
            <person name="Wolf Y.I."/>
            <person name="Hess W.R."/>
        </authorList>
    </citation>
    <scope>NUCLEOTIDE SEQUENCE [LARGE SCALE GENOMIC DNA]</scope>
    <source>
        <strain evidence="16">SARG / CCMP1375 / SS120</strain>
    </source>
</reference>
<dbReference type="OrthoDB" id="9810297at2"/>
<dbReference type="Gene3D" id="1.10.940.10">
    <property type="entry name" value="NusB-like"/>
    <property type="match status" value="1"/>
</dbReference>
<dbReference type="GO" id="GO:0006355">
    <property type="term" value="P:regulation of DNA-templated transcription"/>
    <property type="evidence" value="ECO:0007669"/>
    <property type="project" value="InterPro"/>
</dbReference>
<dbReference type="EMBL" id="AE017126">
    <property type="protein sequence ID" value="AAP99468.1"/>
    <property type="molecule type" value="Genomic_DNA"/>
</dbReference>
<evidence type="ECO:0000256" key="7">
    <source>
        <dbReference type="ARBA" id="ARBA00022679"/>
    </source>
</evidence>
<evidence type="ECO:0000256" key="1">
    <source>
        <dbReference type="ARBA" id="ARBA00002724"/>
    </source>
</evidence>
<keyword evidence="7 13" id="KW-0808">Transferase</keyword>
<dbReference type="InterPro" id="IPR023267">
    <property type="entry name" value="RCMT"/>
</dbReference>
<dbReference type="Proteomes" id="UP000001420">
    <property type="component" value="Chromosome"/>
</dbReference>
<dbReference type="HOGENOM" id="CLU_005316_0_1_3"/>
<name>Q7TVA8_PROMA</name>
<dbReference type="Pfam" id="PF01189">
    <property type="entry name" value="Methyltr_RsmB-F"/>
    <property type="match status" value="1"/>
</dbReference>
<dbReference type="eggNOG" id="COG0144">
    <property type="taxonomic scope" value="Bacteria"/>
</dbReference>
<proteinExistence type="inferred from homology"/>
<dbReference type="Pfam" id="PF01029">
    <property type="entry name" value="NusB"/>
    <property type="match status" value="1"/>
</dbReference>
<evidence type="ECO:0000256" key="9">
    <source>
        <dbReference type="ARBA" id="ARBA00022884"/>
    </source>
</evidence>
<evidence type="ECO:0000313" key="15">
    <source>
        <dbReference type="EMBL" id="AAP99468.1"/>
    </source>
</evidence>
<dbReference type="AlphaFoldDB" id="Q7TVA8"/>
<evidence type="ECO:0000256" key="3">
    <source>
        <dbReference type="ARBA" id="ARBA00012140"/>
    </source>
</evidence>
<dbReference type="PROSITE" id="PS51686">
    <property type="entry name" value="SAM_MT_RSMB_NOP"/>
    <property type="match status" value="1"/>
</dbReference>
<comment type="subcellular location">
    <subcellularLocation>
        <location evidence="2">Cytoplasm</location>
    </subcellularLocation>
</comment>
<feature type="binding site" evidence="13">
    <location>
        <position position="289"/>
    </location>
    <ligand>
        <name>S-adenosyl-L-methionine</name>
        <dbReference type="ChEBI" id="CHEBI:59789"/>
    </ligand>
</feature>
<dbReference type="InterPro" id="IPR049560">
    <property type="entry name" value="MeTrfase_RsmB-F_NOP2_cat"/>
</dbReference>
<dbReference type="SUPFAM" id="SSF48013">
    <property type="entry name" value="NusB-like"/>
    <property type="match status" value="1"/>
</dbReference>
<dbReference type="InterPro" id="IPR006027">
    <property type="entry name" value="NusB_RsmB_TIM44"/>
</dbReference>
<feature type="domain" description="SAM-dependent MTase RsmB/NOP-type" evidence="14">
    <location>
        <begin position="174"/>
        <end position="438"/>
    </location>
</feature>
<dbReference type="InterPro" id="IPR054728">
    <property type="entry name" value="RsmB-like_ferredoxin"/>
</dbReference>
<sequence>MLKKGLLSRLAAWEILQTVGRGAYSDIAIDHSFRKYSLSIADRALATELACGAIRQRLVLDCWIDCLAKVSAEKQPPLLRWLLHVGLYQIFYMDRIPVSAAVNTTVELAKKKNLKSLAPVVNAILREAIRARDLGKELPGLIEPQDRLSLKHSIPTWLAYELIEWKGEKGAEIIAKAFNQAPAIDLRVNSKRSSVKSLRQKFQDSGIESKLIETCPYGLTVTSGAGDLRQWPGYEQGEWSVQDRSAQWVVPLLEPRSGEVVLDACSAPGGKTTHLAELMNDIGEIWAVDRSPKRLQKVSLNAARLGHHCIKFLSADATNLIELKPSWKGYFNKILLDVPCSGLGTLARNPDARWRMSPSQIEGLIQLQFNLLEGILPLLKPGGRIVYSTCTIHPDENFRQIEKFVSMHQPLNLERQKQIWPGDAQGGDGFYAAIIDSG</sequence>
<comment type="similarity">
    <text evidence="13">Belongs to the class I-like SAM-binding methyltransferase superfamily. RsmB/NOP family.</text>
</comment>
<dbReference type="Pfam" id="PF22458">
    <property type="entry name" value="RsmF-B_ferredox"/>
    <property type="match status" value="1"/>
</dbReference>
<keyword evidence="8 13" id="KW-0949">S-adenosyl-L-methionine</keyword>
<feature type="binding site" evidence="13">
    <location>
        <begin position="265"/>
        <end position="271"/>
    </location>
    <ligand>
        <name>S-adenosyl-L-methionine</name>
        <dbReference type="ChEBI" id="CHEBI:59789"/>
    </ligand>
</feature>
<evidence type="ECO:0000256" key="13">
    <source>
        <dbReference type="PROSITE-ProRule" id="PRU01023"/>
    </source>
</evidence>
<dbReference type="NCBIfam" id="NF011493">
    <property type="entry name" value="PRK14901.1"/>
    <property type="match status" value="1"/>
</dbReference>
<dbReference type="GO" id="GO:0005737">
    <property type="term" value="C:cytoplasm"/>
    <property type="evidence" value="ECO:0007669"/>
    <property type="project" value="UniProtKB-SubCell"/>
</dbReference>
<dbReference type="PRINTS" id="PR02008">
    <property type="entry name" value="RCMTFAMILY"/>
</dbReference>
<evidence type="ECO:0000256" key="12">
    <source>
        <dbReference type="ARBA" id="ARBA00047283"/>
    </source>
</evidence>
<dbReference type="STRING" id="167539.Pro_0422"/>
<dbReference type="InterPro" id="IPR004573">
    <property type="entry name" value="rRNA_ssu_MeTfrase_B"/>
</dbReference>
<keyword evidence="5" id="KW-0698">rRNA processing</keyword>
<feature type="binding site" evidence="13">
    <location>
        <position position="316"/>
    </location>
    <ligand>
        <name>S-adenosyl-L-methionine</name>
        <dbReference type="ChEBI" id="CHEBI:59789"/>
    </ligand>
</feature>
<gene>
    <name evidence="15" type="primary">sun</name>
    <name evidence="15" type="ordered locus">Pro_0422</name>
</gene>
<feature type="binding site" evidence="13">
    <location>
        <position position="337"/>
    </location>
    <ligand>
        <name>S-adenosyl-L-methionine</name>
        <dbReference type="ChEBI" id="CHEBI:59789"/>
    </ligand>
</feature>
<comment type="catalytic activity">
    <reaction evidence="12">
        <text>cytidine(967) in 16S rRNA + S-adenosyl-L-methionine = 5-methylcytidine(967) in 16S rRNA + S-adenosyl-L-homocysteine + H(+)</text>
        <dbReference type="Rhea" id="RHEA:42748"/>
        <dbReference type="Rhea" id="RHEA-COMP:10219"/>
        <dbReference type="Rhea" id="RHEA-COMP:10220"/>
        <dbReference type="ChEBI" id="CHEBI:15378"/>
        <dbReference type="ChEBI" id="CHEBI:57856"/>
        <dbReference type="ChEBI" id="CHEBI:59789"/>
        <dbReference type="ChEBI" id="CHEBI:74483"/>
        <dbReference type="ChEBI" id="CHEBI:82748"/>
        <dbReference type="EC" id="2.1.1.176"/>
    </reaction>
</comment>
<dbReference type="NCBIfam" id="TIGR00563">
    <property type="entry name" value="rsmB"/>
    <property type="match status" value="1"/>
</dbReference>
<dbReference type="PANTHER" id="PTHR22807:SF53">
    <property type="entry name" value="RIBOSOMAL RNA SMALL SUBUNIT METHYLTRANSFERASE B-RELATED"/>
    <property type="match status" value="1"/>
</dbReference>
<evidence type="ECO:0000256" key="2">
    <source>
        <dbReference type="ARBA" id="ARBA00004496"/>
    </source>
</evidence>
<evidence type="ECO:0000256" key="11">
    <source>
        <dbReference type="ARBA" id="ARBA00031088"/>
    </source>
</evidence>
<dbReference type="RefSeq" id="WP_011124577.1">
    <property type="nucleotide sequence ID" value="NC_005042.1"/>
</dbReference>
<keyword evidence="4" id="KW-0963">Cytoplasm</keyword>
<evidence type="ECO:0000256" key="6">
    <source>
        <dbReference type="ARBA" id="ARBA00022603"/>
    </source>
</evidence>
<dbReference type="KEGG" id="pma:Pro_0422"/>
<evidence type="ECO:0000259" key="14">
    <source>
        <dbReference type="PROSITE" id="PS51686"/>
    </source>
</evidence>
<dbReference type="GO" id="GO:0003723">
    <property type="term" value="F:RNA binding"/>
    <property type="evidence" value="ECO:0007669"/>
    <property type="project" value="UniProtKB-UniRule"/>
</dbReference>
<comment type="function">
    <text evidence="1">Specifically methylates the cytosine at position 967 (m5C967) of 16S rRNA.</text>
</comment>
<dbReference type="EC" id="2.1.1.176" evidence="3"/>
<dbReference type="InterPro" id="IPR035926">
    <property type="entry name" value="NusB-like_sf"/>
</dbReference>
<evidence type="ECO:0000256" key="4">
    <source>
        <dbReference type="ARBA" id="ARBA00022490"/>
    </source>
</evidence>
<dbReference type="eggNOG" id="COG0781">
    <property type="taxonomic scope" value="Bacteria"/>
</dbReference>
<evidence type="ECO:0000313" key="16">
    <source>
        <dbReference type="Proteomes" id="UP000001420"/>
    </source>
</evidence>
<keyword evidence="16" id="KW-1185">Reference proteome</keyword>
<dbReference type="CDD" id="cd02440">
    <property type="entry name" value="AdoMet_MTases"/>
    <property type="match status" value="1"/>
</dbReference>
<dbReference type="Gene3D" id="3.40.50.150">
    <property type="entry name" value="Vaccinia Virus protein VP39"/>
    <property type="match status" value="1"/>
</dbReference>
<keyword evidence="9 13" id="KW-0694">RNA-binding</keyword>
<evidence type="ECO:0000256" key="5">
    <source>
        <dbReference type="ARBA" id="ARBA00022552"/>
    </source>
</evidence>
<dbReference type="PATRIC" id="fig|167539.5.peg.432"/>
<protein>
    <recommendedName>
        <fullName evidence="3">16S rRNA (cytosine(967)-C(5))-methyltransferase</fullName>
        <ecNumber evidence="3">2.1.1.176</ecNumber>
    </recommendedName>
    <alternativeName>
        <fullName evidence="10">16S rRNA m5C967 methyltransferase</fullName>
    </alternativeName>
    <alternativeName>
        <fullName evidence="11">rRNA (cytosine-C(5)-)-methyltransferase RsmB</fullName>
    </alternativeName>
</protein>
<dbReference type="NCBIfam" id="NF011494">
    <property type="entry name" value="PRK14902.1"/>
    <property type="match status" value="1"/>
</dbReference>
<accession>Q7TVA8</accession>
<dbReference type="GO" id="GO:0008649">
    <property type="term" value="F:rRNA methyltransferase activity"/>
    <property type="evidence" value="ECO:0007669"/>
    <property type="project" value="InterPro"/>
</dbReference>
<dbReference type="EnsemblBacteria" id="AAP99468">
    <property type="protein sequence ID" value="AAP99468"/>
    <property type="gene ID" value="Pro_0422"/>
</dbReference>
<dbReference type="PANTHER" id="PTHR22807">
    <property type="entry name" value="NOP2 YEAST -RELATED NOL1/NOP2/FMU SUN DOMAIN-CONTAINING"/>
    <property type="match status" value="1"/>
</dbReference>
<evidence type="ECO:0000256" key="10">
    <source>
        <dbReference type="ARBA" id="ARBA00030399"/>
    </source>
</evidence>
<keyword evidence="6 13" id="KW-0489">Methyltransferase</keyword>